<keyword evidence="3" id="KW-0964">Secreted</keyword>
<comment type="subcellular location">
    <subcellularLocation>
        <location evidence="1">Secreted</location>
    </subcellularLocation>
</comment>
<comment type="similarity">
    <text evidence="2">Belongs to the PBP/GOBP family.</text>
</comment>
<evidence type="ECO:0000256" key="4">
    <source>
        <dbReference type="SAM" id="SignalP"/>
    </source>
</evidence>
<dbReference type="VEuPathDB" id="VectorBase:AALC636_013362"/>
<evidence type="ECO:0000313" key="5">
    <source>
        <dbReference type="EMBL" id="JAV47087.1"/>
    </source>
</evidence>
<dbReference type="PANTHER" id="PTHR21364:SF2">
    <property type="entry name" value="GENERAL ODORANT-BINDING PROTEIN 19A"/>
    <property type="match status" value="1"/>
</dbReference>
<reference evidence="5" key="1">
    <citation type="submission" date="2016-03" db="EMBL/GenBank/DDBJ databases">
        <title>RNAseq analyses of the sensorial organs of adult female Aedes albopictus.</title>
        <authorList>
            <person name="Fabrizio L."/>
            <person name="Ribeiro J.M."/>
            <person name="Arca B."/>
        </authorList>
    </citation>
    <scope>NUCLEOTIDE SEQUENCE</scope>
</reference>
<dbReference type="Pfam" id="PF01395">
    <property type="entry name" value="PBP_GOBP"/>
    <property type="match status" value="1"/>
</dbReference>
<sequence length="147" mass="16184">MGLHRGKFAFLVLLGVLLLSVQLIESKSTMEQMAKASEMMRGVCIGKTKAPMDLVDGLGRGEFAENKDLKCYANCVLEMMQAMRKGKVNADGAIKQVDLLIPVEIGEPTKKAFDICRNSADGIKNNCEAAWALVKCLHQNNPKYFFA</sequence>
<feature type="signal peptide" evidence="4">
    <location>
        <begin position="1"/>
        <end position="26"/>
    </location>
</feature>
<dbReference type="OrthoDB" id="6610259at2759"/>
<dbReference type="GO" id="GO:0005576">
    <property type="term" value="C:extracellular region"/>
    <property type="evidence" value="ECO:0007669"/>
    <property type="project" value="UniProtKB-SubCell"/>
</dbReference>
<dbReference type="CDD" id="cd23992">
    <property type="entry name" value="PBP_GOBP"/>
    <property type="match status" value="1"/>
</dbReference>
<dbReference type="InterPro" id="IPR036728">
    <property type="entry name" value="PBP_GOBP_sf"/>
</dbReference>
<dbReference type="SMART" id="SM00708">
    <property type="entry name" value="PhBP"/>
    <property type="match status" value="1"/>
</dbReference>
<dbReference type="GO" id="GO:0005549">
    <property type="term" value="F:odorant binding"/>
    <property type="evidence" value="ECO:0007669"/>
    <property type="project" value="InterPro"/>
</dbReference>
<evidence type="ECO:0000256" key="2">
    <source>
        <dbReference type="ARBA" id="ARBA00008098"/>
    </source>
</evidence>
<evidence type="ECO:0000256" key="3">
    <source>
        <dbReference type="ARBA" id="ARBA00022525"/>
    </source>
</evidence>
<dbReference type="GO" id="GO:0035275">
    <property type="term" value="F:dibutyl phthalate binding"/>
    <property type="evidence" value="ECO:0007669"/>
    <property type="project" value="TreeGrafter"/>
</dbReference>
<dbReference type="InterPro" id="IPR006170">
    <property type="entry name" value="PBP/GOBP"/>
</dbReference>
<dbReference type="OMA" id="DPCELAW"/>
<dbReference type="AlphaFoldDB" id="A0A1W7R7I1"/>
<dbReference type="EMBL" id="GEHC01000558">
    <property type="protein sequence ID" value="JAV47087.1"/>
    <property type="molecule type" value="Transcribed_RNA"/>
</dbReference>
<dbReference type="PANTHER" id="PTHR21364">
    <property type="entry name" value="GENERAL ODORANT-BINDING PROTEIN 19A"/>
    <property type="match status" value="1"/>
</dbReference>
<organism evidence="5">
    <name type="scientific">Aedes albopictus</name>
    <name type="common">Asian tiger mosquito</name>
    <name type="synonym">Stegomyia albopicta</name>
    <dbReference type="NCBI Taxonomy" id="7160"/>
    <lineage>
        <taxon>Eukaryota</taxon>
        <taxon>Metazoa</taxon>
        <taxon>Ecdysozoa</taxon>
        <taxon>Arthropoda</taxon>
        <taxon>Hexapoda</taxon>
        <taxon>Insecta</taxon>
        <taxon>Pterygota</taxon>
        <taxon>Neoptera</taxon>
        <taxon>Endopterygota</taxon>
        <taxon>Diptera</taxon>
        <taxon>Nematocera</taxon>
        <taxon>Culicoidea</taxon>
        <taxon>Culicidae</taxon>
        <taxon>Culicinae</taxon>
        <taxon>Aedini</taxon>
        <taxon>Aedes</taxon>
        <taxon>Stegomyia</taxon>
    </lineage>
</organism>
<dbReference type="FunFam" id="1.10.238.20:FF:000001">
    <property type="entry name" value="General odorant-binding protein lush"/>
    <property type="match status" value="1"/>
</dbReference>
<feature type="chain" id="PRO_5013252850" evidence="4">
    <location>
        <begin position="27"/>
        <end position="147"/>
    </location>
</feature>
<dbReference type="SUPFAM" id="SSF47565">
    <property type="entry name" value="Insect pheromone/odorant-binding proteins"/>
    <property type="match status" value="1"/>
</dbReference>
<proteinExistence type="inferred from homology"/>
<protein>
    <submittedName>
        <fullName evidence="5">Putative odorant-binding protein 8</fullName>
    </submittedName>
</protein>
<dbReference type="VEuPathDB" id="VectorBase:AALF026944"/>
<evidence type="ECO:0000256" key="1">
    <source>
        <dbReference type="ARBA" id="ARBA00004613"/>
    </source>
</evidence>
<name>A0A1W7R7I1_AEDAL</name>
<keyword evidence="4" id="KW-0732">Signal</keyword>
<dbReference type="GO" id="GO:0042048">
    <property type="term" value="P:olfactory behavior"/>
    <property type="evidence" value="ECO:0007669"/>
    <property type="project" value="TreeGrafter"/>
</dbReference>
<accession>A0A1W7R7I1</accession>
<dbReference type="VEuPathDB" id="VectorBase:AALFPA_053261"/>
<dbReference type="Gene3D" id="1.10.238.20">
    <property type="entry name" value="Pheromone/general odorant binding protein domain"/>
    <property type="match status" value="1"/>
</dbReference>
<dbReference type="GO" id="GO:0007608">
    <property type="term" value="P:sensory perception of smell"/>
    <property type="evidence" value="ECO:0007669"/>
    <property type="project" value="TreeGrafter"/>
</dbReference>